<reference evidence="2 3" key="1">
    <citation type="journal article" date="2015" name="Plant Cell">
        <title>Oil accumulation by the oleaginous diatom Fistulifera solaris as revealed by the genome and transcriptome.</title>
        <authorList>
            <person name="Tanaka T."/>
            <person name="Maeda Y."/>
            <person name="Veluchamy A."/>
            <person name="Tanaka M."/>
            <person name="Abida H."/>
            <person name="Marechal E."/>
            <person name="Bowler C."/>
            <person name="Muto M."/>
            <person name="Sunaga Y."/>
            <person name="Tanaka M."/>
            <person name="Yoshino T."/>
            <person name="Taniguchi T."/>
            <person name="Fukuda Y."/>
            <person name="Nemoto M."/>
            <person name="Matsumoto M."/>
            <person name="Wong P.S."/>
            <person name="Aburatani S."/>
            <person name="Fujibuchi W."/>
        </authorList>
    </citation>
    <scope>NUCLEOTIDE SEQUENCE [LARGE SCALE GENOMIC DNA]</scope>
    <source>
        <strain evidence="2 3">JPCC DA0580</strain>
    </source>
</reference>
<proteinExistence type="predicted"/>
<feature type="region of interest" description="Disordered" evidence="1">
    <location>
        <begin position="221"/>
        <end position="281"/>
    </location>
</feature>
<dbReference type="AlphaFoldDB" id="A0A1Z5K7X3"/>
<protein>
    <submittedName>
        <fullName evidence="2">Uncharacterized protein</fullName>
    </submittedName>
</protein>
<evidence type="ECO:0000313" key="2">
    <source>
        <dbReference type="EMBL" id="GAX22048.1"/>
    </source>
</evidence>
<comment type="caution">
    <text evidence="2">The sequence shown here is derived from an EMBL/GenBank/DDBJ whole genome shotgun (WGS) entry which is preliminary data.</text>
</comment>
<keyword evidence="3" id="KW-1185">Reference proteome</keyword>
<dbReference type="InParanoid" id="A0A1Z5K7X3"/>
<accession>A0A1Z5K7X3</accession>
<sequence>MTANTTEIGNTAATIEPTNAKQCAQQAIAKALLDHASDFTATDLLREFRRQSELLGETERVRELLISDPFEHWKENESLAKKIEVLGERLQVIDVHRVATLSGYSFIDAVVEISQKPPSRLEERKRNVKEKLKKKMERCTIDDRSSVNQIDTAVPMMQLIFRYERRSEESTANTETHRVDPGIDSPTVCYSIDLTNGLGPVQKLLWVQVWADGHRRTEHLTPVNLDEDGDADGWEDIDEDEDEGVDEAPEQKRQRRDEEVEPTVIKEQSEPMQVETPESVDERADRYVAGIDPEVLQLFIEWIGLGSHSNGEVSDVTIFFLLMTFPFFEHEWDIIGYLLDSVFGDASENGDDGKDEDSEG</sequence>
<dbReference type="EMBL" id="BDSP01000177">
    <property type="protein sequence ID" value="GAX22048.1"/>
    <property type="molecule type" value="Genomic_DNA"/>
</dbReference>
<dbReference type="OrthoDB" id="199085at2759"/>
<evidence type="ECO:0000256" key="1">
    <source>
        <dbReference type="SAM" id="MobiDB-lite"/>
    </source>
</evidence>
<name>A0A1Z5K7X3_FISSO</name>
<feature type="compositionally biased region" description="Acidic residues" evidence="1">
    <location>
        <begin position="225"/>
        <end position="248"/>
    </location>
</feature>
<feature type="compositionally biased region" description="Basic and acidic residues" evidence="1">
    <location>
        <begin position="249"/>
        <end position="258"/>
    </location>
</feature>
<dbReference type="Proteomes" id="UP000198406">
    <property type="component" value="Unassembled WGS sequence"/>
</dbReference>
<evidence type="ECO:0000313" key="3">
    <source>
        <dbReference type="Proteomes" id="UP000198406"/>
    </source>
</evidence>
<organism evidence="2 3">
    <name type="scientific">Fistulifera solaris</name>
    <name type="common">Oleaginous diatom</name>
    <dbReference type="NCBI Taxonomy" id="1519565"/>
    <lineage>
        <taxon>Eukaryota</taxon>
        <taxon>Sar</taxon>
        <taxon>Stramenopiles</taxon>
        <taxon>Ochrophyta</taxon>
        <taxon>Bacillariophyta</taxon>
        <taxon>Bacillariophyceae</taxon>
        <taxon>Bacillariophycidae</taxon>
        <taxon>Naviculales</taxon>
        <taxon>Naviculaceae</taxon>
        <taxon>Fistulifera</taxon>
    </lineage>
</organism>
<gene>
    <name evidence="2" type="ORF">FisN_6Hh295</name>
</gene>